<reference evidence="1 2" key="1">
    <citation type="journal article" date="2019" name="Commun. Biol.">
        <title>The bagworm genome reveals a unique fibroin gene that provides high tensile strength.</title>
        <authorList>
            <person name="Kono N."/>
            <person name="Nakamura H."/>
            <person name="Ohtoshi R."/>
            <person name="Tomita M."/>
            <person name="Numata K."/>
            <person name="Arakawa K."/>
        </authorList>
    </citation>
    <scope>NUCLEOTIDE SEQUENCE [LARGE SCALE GENOMIC DNA]</scope>
</reference>
<dbReference type="Proteomes" id="UP000299102">
    <property type="component" value="Unassembled WGS sequence"/>
</dbReference>
<evidence type="ECO:0000313" key="1">
    <source>
        <dbReference type="EMBL" id="GBP73944.1"/>
    </source>
</evidence>
<sequence length="151" mass="16588">MSPSTGTRYTGSSHGQWGIIVTTFYVHRSSQSTPDLHISWSILLPVIRTGEARSRGKKTDITALVAYHFVGGSDVFNTSVGVFRRPRRRPKLGCPGCSSLNGVDQSKANVHLLPLDTAKSMGEIFVTHREVTLSVQFHFCAWICVPSICIV</sequence>
<comment type="caution">
    <text evidence="1">The sequence shown here is derived from an EMBL/GenBank/DDBJ whole genome shotgun (WGS) entry which is preliminary data.</text>
</comment>
<organism evidence="1 2">
    <name type="scientific">Eumeta variegata</name>
    <name type="common">Bagworm moth</name>
    <name type="synonym">Eumeta japonica</name>
    <dbReference type="NCBI Taxonomy" id="151549"/>
    <lineage>
        <taxon>Eukaryota</taxon>
        <taxon>Metazoa</taxon>
        <taxon>Ecdysozoa</taxon>
        <taxon>Arthropoda</taxon>
        <taxon>Hexapoda</taxon>
        <taxon>Insecta</taxon>
        <taxon>Pterygota</taxon>
        <taxon>Neoptera</taxon>
        <taxon>Endopterygota</taxon>
        <taxon>Lepidoptera</taxon>
        <taxon>Glossata</taxon>
        <taxon>Ditrysia</taxon>
        <taxon>Tineoidea</taxon>
        <taxon>Psychidae</taxon>
        <taxon>Oiketicinae</taxon>
        <taxon>Eumeta</taxon>
    </lineage>
</organism>
<dbReference type="AlphaFoldDB" id="A0A4C1YG28"/>
<protein>
    <submittedName>
        <fullName evidence="1">Uncharacterized protein</fullName>
    </submittedName>
</protein>
<gene>
    <name evidence="1" type="ORF">EVAR_56102_1</name>
</gene>
<keyword evidence="2" id="KW-1185">Reference proteome</keyword>
<proteinExistence type="predicted"/>
<dbReference type="EMBL" id="BGZK01001193">
    <property type="protein sequence ID" value="GBP73944.1"/>
    <property type="molecule type" value="Genomic_DNA"/>
</dbReference>
<evidence type="ECO:0000313" key="2">
    <source>
        <dbReference type="Proteomes" id="UP000299102"/>
    </source>
</evidence>
<accession>A0A4C1YG28</accession>
<name>A0A4C1YG28_EUMVA</name>